<feature type="domain" description="Solute-binding protein family 3/N-terminal" evidence="6">
    <location>
        <begin position="38"/>
        <end position="260"/>
    </location>
</feature>
<gene>
    <name evidence="7" type="ORF">D3P04_13960</name>
</gene>
<comment type="similarity">
    <text evidence="1 4">Belongs to the bacterial solute-binding protein 3 family.</text>
</comment>
<dbReference type="SMART" id="SM00062">
    <property type="entry name" value="PBPb"/>
    <property type="match status" value="1"/>
</dbReference>
<dbReference type="Pfam" id="PF00497">
    <property type="entry name" value="SBP_bac_3"/>
    <property type="match status" value="1"/>
</dbReference>
<evidence type="ECO:0000313" key="8">
    <source>
        <dbReference type="Proteomes" id="UP000284202"/>
    </source>
</evidence>
<feature type="chain" id="PRO_5019074253" evidence="5">
    <location>
        <begin position="22"/>
        <end position="277"/>
    </location>
</feature>
<reference evidence="8" key="1">
    <citation type="submission" date="2018-09" db="EMBL/GenBank/DDBJ databases">
        <title>Acidovorax cavernicola nov. sp. isolated from Gruta de las Maravillas (Aracena, Spain).</title>
        <authorList>
            <person name="Jurado V."/>
            <person name="Gutierrez-Patricio S."/>
            <person name="Gonzalez-Pimentel J.L."/>
            <person name="Miller A.Z."/>
            <person name="Laiz L."/>
            <person name="Saiz-Jimenez C."/>
        </authorList>
    </citation>
    <scope>NUCLEOTIDE SEQUENCE [LARGE SCALE GENOMIC DNA]</scope>
    <source>
        <strain evidence="8">1011MAR3C25</strain>
    </source>
</reference>
<dbReference type="SUPFAM" id="SSF53850">
    <property type="entry name" value="Periplasmic binding protein-like II"/>
    <property type="match status" value="1"/>
</dbReference>
<dbReference type="RefSeq" id="WP_119749920.1">
    <property type="nucleotide sequence ID" value="NZ_QZCG01000009.1"/>
</dbReference>
<dbReference type="GO" id="GO:0030288">
    <property type="term" value="C:outer membrane-bounded periplasmic space"/>
    <property type="evidence" value="ECO:0007669"/>
    <property type="project" value="TreeGrafter"/>
</dbReference>
<feature type="signal peptide" evidence="5">
    <location>
        <begin position="1"/>
        <end position="21"/>
    </location>
</feature>
<organism evidence="7 8">
    <name type="scientific">Paracoccus onubensis</name>
    <dbReference type="NCBI Taxonomy" id="1675788"/>
    <lineage>
        <taxon>Bacteria</taxon>
        <taxon>Pseudomonadati</taxon>
        <taxon>Pseudomonadota</taxon>
        <taxon>Alphaproteobacteria</taxon>
        <taxon>Rhodobacterales</taxon>
        <taxon>Paracoccaceae</taxon>
        <taxon>Paracoccus</taxon>
    </lineage>
</organism>
<dbReference type="Gene3D" id="3.40.190.10">
    <property type="entry name" value="Periplasmic binding protein-like II"/>
    <property type="match status" value="2"/>
</dbReference>
<keyword evidence="8" id="KW-1185">Reference proteome</keyword>
<comment type="caution">
    <text evidence="7">The sequence shown here is derived from an EMBL/GenBank/DDBJ whole genome shotgun (WGS) entry which is preliminary data.</text>
</comment>
<dbReference type="InterPro" id="IPR051455">
    <property type="entry name" value="Bact_solute-bind_prot3"/>
</dbReference>
<dbReference type="Proteomes" id="UP000284202">
    <property type="component" value="Unassembled WGS sequence"/>
</dbReference>
<dbReference type="GO" id="GO:0005576">
    <property type="term" value="C:extracellular region"/>
    <property type="evidence" value="ECO:0007669"/>
    <property type="project" value="TreeGrafter"/>
</dbReference>
<proteinExistence type="inferred from homology"/>
<evidence type="ECO:0000256" key="5">
    <source>
        <dbReference type="SAM" id="SignalP"/>
    </source>
</evidence>
<keyword evidence="2" id="KW-0813">Transport</keyword>
<dbReference type="GO" id="GO:0006865">
    <property type="term" value="P:amino acid transport"/>
    <property type="evidence" value="ECO:0007669"/>
    <property type="project" value="TreeGrafter"/>
</dbReference>
<accession>A0A418ST18</accession>
<name>A0A418ST18_9RHOB</name>
<evidence type="ECO:0000313" key="7">
    <source>
        <dbReference type="EMBL" id="RJE84111.1"/>
    </source>
</evidence>
<sequence>MKNVVTALLASAITLAPMAAAAESCTNAGLKRVQDRGTLIAGVKADYKPWGYRDTDGNIVGLEIDLAQKIADTLGVGLELVPVIASNRMQFLQQGQIDVMVATMTDTADRREMVGIKGPNYYASGTAALTPKAVGMTEWTELKGKPVCGVQGSFYLQKIEQEYGATIAAFNNAAEAKQALRDKKCVAFVYDDTTISADYAAGGWEDFEISLPTEDFAPWGIAVAKPEENCALGQIVSGLQYAWHRDGTLIELEEKWEVTPSPFVAEMHERMADPLAQ</sequence>
<evidence type="ECO:0000256" key="2">
    <source>
        <dbReference type="ARBA" id="ARBA00022448"/>
    </source>
</evidence>
<dbReference type="CDD" id="cd13693">
    <property type="entry name" value="PBP2_polar_AA"/>
    <property type="match status" value="1"/>
</dbReference>
<dbReference type="AlphaFoldDB" id="A0A418ST18"/>
<evidence type="ECO:0000259" key="6">
    <source>
        <dbReference type="SMART" id="SM00062"/>
    </source>
</evidence>
<dbReference type="PANTHER" id="PTHR30085">
    <property type="entry name" value="AMINO ACID ABC TRANSPORTER PERMEASE"/>
    <property type="match status" value="1"/>
</dbReference>
<dbReference type="PANTHER" id="PTHR30085:SF6">
    <property type="entry name" value="ABC TRANSPORTER GLUTAMINE-BINDING PROTEIN GLNH"/>
    <property type="match status" value="1"/>
</dbReference>
<dbReference type="InterPro" id="IPR001638">
    <property type="entry name" value="Solute-binding_3/MltF_N"/>
</dbReference>
<dbReference type="EMBL" id="QZCG01000009">
    <property type="protein sequence ID" value="RJE84111.1"/>
    <property type="molecule type" value="Genomic_DNA"/>
</dbReference>
<evidence type="ECO:0000256" key="1">
    <source>
        <dbReference type="ARBA" id="ARBA00010333"/>
    </source>
</evidence>
<evidence type="ECO:0000256" key="4">
    <source>
        <dbReference type="RuleBase" id="RU003744"/>
    </source>
</evidence>
<dbReference type="PROSITE" id="PS01039">
    <property type="entry name" value="SBP_BACTERIAL_3"/>
    <property type="match status" value="1"/>
</dbReference>
<evidence type="ECO:0000256" key="3">
    <source>
        <dbReference type="ARBA" id="ARBA00022729"/>
    </source>
</evidence>
<protein>
    <submittedName>
        <fullName evidence="7">ABC transporter substrate-binding protein</fullName>
    </submittedName>
</protein>
<dbReference type="OrthoDB" id="9814231at2"/>
<keyword evidence="3 5" id="KW-0732">Signal</keyword>
<dbReference type="InterPro" id="IPR018313">
    <property type="entry name" value="SBP_3_CS"/>
</dbReference>